<dbReference type="EMBL" id="LN714501">
    <property type="protein sequence ID" value="CEL77629.1"/>
    <property type="molecule type" value="Genomic_DNA"/>
</dbReference>
<proteinExistence type="predicted"/>
<reference evidence="1" key="1">
    <citation type="journal article" date="2015" name="PLoS ONE">
        <title>Comprehensive Evaluation of Toxoplasma gondii VEG and Neospora caninum LIV Genomes with Tachyzoite Stage Transcriptome and Proteome Defines Novel Transcript Features.</title>
        <authorList>
            <person name="Ramaprasad A."/>
            <person name="Mourier T."/>
            <person name="Naeem R."/>
            <person name="Malas T.B."/>
            <person name="Moussa E."/>
            <person name="Panigrahi A."/>
            <person name="Vermont S.J."/>
            <person name="Otto T.D."/>
            <person name="Wastling J."/>
            <person name="Pain A."/>
        </authorList>
    </citation>
    <scope>NUCLEOTIDE SEQUENCE</scope>
    <source>
        <strain evidence="1">VEG</strain>
    </source>
</reference>
<protein>
    <submittedName>
        <fullName evidence="1">Uncharacterized protein</fullName>
    </submittedName>
</protein>
<sequence length="123" mass="14100">MSPRARCNLSELDDIPNFTQSRDSWSVHTVTELEERFVEVHRRKLCLDCLQTSCEGLHIQSSFPGTHCSREKSQRRNQCLFSGVDRSRYTSAKRQFPGSKYKAGNALCGFLSSGFCGRDFEHF</sequence>
<dbReference type="AlphaFoldDB" id="A0A0F7V8R2"/>
<name>A0A0F7V8R2_TOXGV</name>
<evidence type="ECO:0000313" key="1">
    <source>
        <dbReference type="EMBL" id="CEL77629.1"/>
    </source>
</evidence>
<gene>
    <name evidence="1" type="ORF">BN1205_098940</name>
</gene>
<organism evidence="1">
    <name type="scientific">Toxoplasma gondii (strain ATCC 50861 / VEG)</name>
    <dbReference type="NCBI Taxonomy" id="432359"/>
    <lineage>
        <taxon>Eukaryota</taxon>
        <taxon>Sar</taxon>
        <taxon>Alveolata</taxon>
        <taxon>Apicomplexa</taxon>
        <taxon>Conoidasida</taxon>
        <taxon>Coccidia</taxon>
        <taxon>Eucoccidiorida</taxon>
        <taxon>Eimeriorina</taxon>
        <taxon>Sarcocystidae</taxon>
        <taxon>Toxoplasma</taxon>
    </lineage>
</organism>
<accession>A0A0F7V8R2</accession>